<proteinExistence type="predicted"/>
<dbReference type="InterPro" id="IPR029062">
    <property type="entry name" value="Class_I_gatase-like"/>
</dbReference>
<accession>A0A2Z3HME8</accession>
<dbReference type="RefSeq" id="WP_110449446.1">
    <property type="nucleotide sequence ID" value="NZ_CP029479.1"/>
</dbReference>
<dbReference type="InterPro" id="IPR044992">
    <property type="entry name" value="ChyE-like"/>
</dbReference>
<dbReference type="PROSITE" id="PS51273">
    <property type="entry name" value="GATASE_TYPE_1"/>
    <property type="match status" value="1"/>
</dbReference>
<dbReference type="PANTHER" id="PTHR42695:SF5">
    <property type="entry name" value="GLUTAMINE AMIDOTRANSFERASE YLR126C-RELATED"/>
    <property type="match status" value="1"/>
</dbReference>
<dbReference type="SUPFAM" id="SSF52317">
    <property type="entry name" value="Class I glutamine amidotransferase-like"/>
    <property type="match status" value="1"/>
</dbReference>
<evidence type="ECO:0000313" key="3">
    <source>
        <dbReference type="Proteomes" id="UP000247763"/>
    </source>
</evidence>
<dbReference type="AlphaFoldDB" id="A0A2Z3HME8"/>
<reference evidence="3" key="1">
    <citation type="submission" date="2018-05" db="EMBL/GenBank/DDBJ databases">
        <title>Genome sequencing of Phenylobacterium sp. HYN0004.</title>
        <authorList>
            <person name="Yi H."/>
            <person name="Baek C."/>
        </authorList>
    </citation>
    <scope>NUCLEOTIDE SEQUENCE [LARGE SCALE GENOMIC DNA]</scope>
    <source>
        <strain evidence="3">HYN0004</strain>
    </source>
</reference>
<dbReference type="GO" id="GO:0005829">
    <property type="term" value="C:cytosol"/>
    <property type="evidence" value="ECO:0007669"/>
    <property type="project" value="TreeGrafter"/>
</dbReference>
<dbReference type="Gene3D" id="3.40.50.880">
    <property type="match status" value="1"/>
</dbReference>
<dbReference type="PANTHER" id="PTHR42695">
    <property type="entry name" value="GLUTAMINE AMIDOTRANSFERASE YLR126C-RELATED"/>
    <property type="match status" value="1"/>
</dbReference>
<sequence>MKIAILETGAPPGDLAGRFGDYPEMFRRLLLEDGDQTETFDVAAGRLPADPSAFDACLVTGSSAGVYDPLPWIAPLKAFLNAASGRTSLVGVCFGHQVMAEAFGGRVIQSPKGWGVGLHRYTASGEGWLSGLDTLAVAASHQDQVVEVPGGARVVAGSDFTPLGALYYPDRRAISIQLHPEFTPDYARALVEARRGSRYTDEQADAALASHQGANDRLEVGRRLRRFIEAGGA</sequence>
<feature type="domain" description="Glutamine amidotransferase" evidence="1">
    <location>
        <begin position="74"/>
        <end position="185"/>
    </location>
</feature>
<dbReference type="Pfam" id="PF00117">
    <property type="entry name" value="GATase"/>
    <property type="match status" value="1"/>
</dbReference>
<dbReference type="EMBL" id="CP029479">
    <property type="protein sequence ID" value="AWM76877.1"/>
    <property type="molecule type" value="Genomic_DNA"/>
</dbReference>
<protein>
    <submittedName>
        <fullName evidence="2">GMP synthase</fullName>
    </submittedName>
</protein>
<keyword evidence="3" id="KW-1185">Reference proteome</keyword>
<dbReference type="InterPro" id="IPR017926">
    <property type="entry name" value="GATASE"/>
</dbReference>
<dbReference type="KEGG" id="phb:HYN04_03340"/>
<name>A0A2Z3HME8_9CAUL</name>
<dbReference type="OrthoDB" id="9813383at2"/>
<dbReference type="CDD" id="cd01741">
    <property type="entry name" value="GATase1_1"/>
    <property type="match status" value="1"/>
</dbReference>
<organism evidence="2 3">
    <name type="scientific">Phenylobacterium parvum</name>
    <dbReference type="NCBI Taxonomy" id="2201350"/>
    <lineage>
        <taxon>Bacteria</taxon>
        <taxon>Pseudomonadati</taxon>
        <taxon>Pseudomonadota</taxon>
        <taxon>Alphaproteobacteria</taxon>
        <taxon>Caulobacterales</taxon>
        <taxon>Caulobacteraceae</taxon>
        <taxon>Phenylobacterium</taxon>
    </lineage>
</organism>
<evidence type="ECO:0000313" key="2">
    <source>
        <dbReference type="EMBL" id="AWM76877.1"/>
    </source>
</evidence>
<evidence type="ECO:0000259" key="1">
    <source>
        <dbReference type="Pfam" id="PF00117"/>
    </source>
</evidence>
<gene>
    <name evidence="2" type="ORF">HYN04_03340</name>
</gene>
<dbReference type="Proteomes" id="UP000247763">
    <property type="component" value="Chromosome"/>
</dbReference>